<dbReference type="AlphaFoldDB" id="A0A453ISY6"/>
<reference evidence="2" key="1">
    <citation type="journal article" date="2014" name="Science">
        <title>Ancient hybridizations among the ancestral genomes of bread wheat.</title>
        <authorList>
            <consortium name="International Wheat Genome Sequencing Consortium,"/>
            <person name="Marcussen T."/>
            <person name="Sandve S.R."/>
            <person name="Heier L."/>
            <person name="Spannagl M."/>
            <person name="Pfeifer M."/>
            <person name="Jakobsen K.S."/>
            <person name="Wulff B.B."/>
            <person name="Steuernagel B."/>
            <person name="Mayer K.F."/>
            <person name="Olsen O.A."/>
        </authorList>
    </citation>
    <scope>NUCLEOTIDE SEQUENCE [LARGE SCALE GENOMIC DNA]</scope>
    <source>
        <strain evidence="2">cv. AL8/78</strain>
    </source>
</reference>
<keyword evidence="2" id="KW-1185">Reference proteome</keyword>
<organism evidence="1 2">
    <name type="scientific">Aegilops tauschii subsp. strangulata</name>
    <name type="common">Goatgrass</name>
    <dbReference type="NCBI Taxonomy" id="200361"/>
    <lineage>
        <taxon>Eukaryota</taxon>
        <taxon>Viridiplantae</taxon>
        <taxon>Streptophyta</taxon>
        <taxon>Embryophyta</taxon>
        <taxon>Tracheophyta</taxon>
        <taxon>Spermatophyta</taxon>
        <taxon>Magnoliopsida</taxon>
        <taxon>Liliopsida</taxon>
        <taxon>Poales</taxon>
        <taxon>Poaceae</taxon>
        <taxon>BOP clade</taxon>
        <taxon>Pooideae</taxon>
        <taxon>Triticodae</taxon>
        <taxon>Triticeae</taxon>
        <taxon>Triticinae</taxon>
        <taxon>Aegilops</taxon>
    </lineage>
</organism>
<name>A0A453ISY6_AEGTS</name>
<evidence type="ECO:0000313" key="1">
    <source>
        <dbReference type="EnsemblPlants" id="AET4Gv20666900.5"/>
    </source>
</evidence>
<dbReference type="Proteomes" id="UP000015105">
    <property type="component" value="Chromosome 4D"/>
</dbReference>
<accession>A0A453ISY6</accession>
<protein>
    <submittedName>
        <fullName evidence="1">Uncharacterized protein</fullName>
    </submittedName>
</protein>
<reference evidence="1" key="4">
    <citation type="submission" date="2019-03" db="UniProtKB">
        <authorList>
            <consortium name="EnsemblPlants"/>
        </authorList>
    </citation>
    <scope>IDENTIFICATION</scope>
</reference>
<sequence>LSKAPPNVMKTEGIYKPLGQSVASNCLKLVEIRCAEIDSRVYKILKTLTTYGISLEKINITSRISRSGCFSFVCTSLKLEV</sequence>
<proteinExistence type="predicted"/>
<dbReference type="Gramene" id="AET4Gv20666900.5">
    <property type="protein sequence ID" value="AET4Gv20666900.5"/>
    <property type="gene ID" value="AET4Gv20666900"/>
</dbReference>
<evidence type="ECO:0000313" key="2">
    <source>
        <dbReference type="Proteomes" id="UP000015105"/>
    </source>
</evidence>
<reference evidence="2" key="2">
    <citation type="journal article" date="2017" name="Nat. Plants">
        <title>The Aegilops tauschii genome reveals multiple impacts of transposons.</title>
        <authorList>
            <person name="Zhao G."/>
            <person name="Zou C."/>
            <person name="Li K."/>
            <person name="Wang K."/>
            <person name="Li T."/>
            <person name="Gao L."/>
            <person name="Zhang X."/>
            <person name="Wang H."/>
            <person name="Yang Z."/>
            <person name="Liu X."/>
            <person name="Jiang W."/>
            <person name="Mao L."/>
            <person name="Kong X."/>
            <person name="Jiao Y."/>
            <person name="Jia J."/>
        </authorList>
    </citation>
    <scope>NUCLEOTIDE SEQUENCE [LARGE SCALE GENOMIC DNA]</scope>
    <source>
        <strain evidence="2">cv. AL8/78</strain>
    </source>
</reference>
<reference evidence="1" key="3">
    <citation type="journal article" date="2017" name="Nature">
        <title>Genome sequence of the progenitor of the wheat D genome Aegilops tauschii.</title>
        <authorList>
            <person name="Luo M.C."/>
            <person name="Gu Y.Q."/>
            <person name="Puiu D."/>
            <person name="Wang H."/>
            <person name="Twardziok S.O."/>
            <person name="Deal K.R."/>
            <person name="Huo N."/>
            <person name="Zhu T."/>
            <person name="Wang L."/>
            <person name="Wang Y."/>
            <person name="McGuire P.E."/>
            <person name="Liu S."/>
            <person name="Long H."/>
            <person name="Ramasamy R.K."/>
            <person name="Rodriguez J.C."/>
            <person name="Van S.L."/>
            <person name="Yuan L."/>
            <person name="Wang Z."/>
            <person name="Xia Z."/>
            <person name="Xiao L."/>
            <person name="Anderson O.D."/>
            <person name="Ouyang S."/>
            <person name="Liang Y."/>
            <person name="Zimin A.V."/>
            <person name="Pertea G."/>
            <person name="Qi P."/>
            <person name="Bennetzen J.L."/>
            <person name="Dai X."/>
            <person name="Dawson M.W."/>
            <person name="Muller H.G."/>
            <person name="Kugler K."/>
            <person name="Rivarola-Duarte L."/>
            <person name="Spannagl M."/>
            <person name="Mayer K.F.X."/>
            <person name="Lu F.H."/>
            <person name="Bevan M.W."/>
            <person name="Leroy P."/>
            <person name="Li P."/>
            <person name="You F.M."/>
            <person name="Sun Q."/>
            <person name="Liu Z."/>
            <person name="Lyons E."/>
            <person name="Wicker T."/>
            <person name="Salzberg S.L."/>
            <person name="Devos K.M."/>
            <person name="Dvorak J."/>
        </authorList>
    </citation>
    <scope>NUCLEOTIDE SEQUENCE [LARGE SCALE GENOMIC DNA]</scope>
    <source>
        <strain evidence="1">cv. AL8/78</strain>
    </source>
</reference>
<reference evidence="1" key="5">
    <citation type="journal article" date="2021" name="G3 (Bethesda)">
        <title>Aegilops tauschii genome assembly Aet v5.0 features greater sequence contiguity and improved annotation.</title>
        <authorList>
            <person name="Wang L."/>
            <person name="Zhu T."/>
            <person name="Rodriguez J.C."/>
            <person name="Deal K.R."/>
            <person name="Dubcovsky J."/>
            <person name="McGuire P.E."/>
            <person name="Lux T."/>
            <person name="Spannagl M."/>
            <person name="Mayer K.F.X."/>
            <person name="Baldrich P."/>
            <person name="Meyers B.C."/>
            <person name="Huo N."/>
            <person name="Gu Y.Q."/>
            <person name="Zhou H."/>
            <person name="Devos K.M."/>
            <person name="Bennetzen J.L."/>
            <person name="Unver T."/>
            <person name="Budak H."/>
            <person name="Gulick P.J."/>
            <person name="Galiba G."/>
            <person name="Kalapos B."/>
            <person name="Nelson D.R."/>
            <person name="Li P."/>
            <person name="You F.M."/>
            <person name="Luo M.C."/>
            <person name="Dvorak J."/>
        </authorList>
    </citation>
    <scope>NUCLEOTIDE SEQUENCE [LARGE SCALE GENOMIC DNA]</scope>
    <source>
        <strain evidence="1">cv. AL8/78</strain>
    </source>
</reference>
<dbReference type="EnsemblPlants" id="AET4Gv20666900.5">
    <property type="protein sequence ID" value="AET4Gv20666900.5"/>
    <property type="gene ID" value="AET4Gv20666900"/>
</dbReference>